<feature type="non-terminal residue" evidence="2">
    <location>
        <position position="104"/>
    </location>
</feature>
<evidence type="ECO:0000313" key="3">
    <source>
        <dbReference type="Proteomes" id="UP000596742"/>
    </source>
</evidence>
<evidence type="ECO:0000256" key="1">
    <source>
        <dbReference type="SAM" id="Phobius"/>
    </source>
</evidence>
<protein>
    <submittedName>
        <fullName evidence="2">Uncharacterized protein</fullName>
    </submittedName>
</protein>
<reference evidence="2" key="1">
    <citation type="submission" date="2018-11" db="EMBL/GenBank/DDBJ databases">
        <authorList>
            <person name="Alioto T."/>
            <person name="Alioto T."/>
        </authorList>
    </citation>
    <scope>NUCLEOTIDE SEQUENCE</scope>
</reference>
<accession>A0A8B6H955</accession>
<proteinExistence type="predicted"/>
<gene>
    <name evidence="2" type="ORF">MGAL_10B079315</name>
</gene>
<dbReference type="AlphaFoldDB" id="A0A8B6H955"/>
<dbReference type="EMBL" id="UYJE01009626">
    <property type="protein sequence ID" value="VDI75110.1"/>
    <property type="molecule type" value="Genomic_DNA"/>
</dbReference>
<feature type="transmembrane region" description="Helical" evidence="1">
    <location>
        <begin position="20"/>
        <end position="41"/>
    </location>
</feature>
<name>A0A8B6H955_MYTGA</name>
<keyword evidence="3" id="KW-1185">Reference proteome</keyword>
<sequence length="104" mass="12022">KSTTPNKDDTASETSSSNAVVAYMSIIATIGAVVVISIAAWRNKEFLLKKLKKQKIRFPRLQRSTDDESRKDKSEKTLTRKSENLYDDIDEKYMIKDFKVFDRK</sequence>
<keyword evidence="1" id="KW-0812">Transmembrane</keyword>
<dbReference type="OrthoDB" id="10540290at2759"/>
<comment type="caution">
    <text evidence="2">The sequence shown here is derived from an EMBL/GenBank/DDBJ whole genome shotgun (WGS) entry which is preliminary data.</text>
</comment>
<keyword evidence="1" id="KW-0472">Membrane</keyword>
<evidence type="ECO:0000313" key="2">
    <source>
        <dbReference type="EMBL" id="VDI75110.1"/>
    </source>
</evidence>
<keyword evidence="1" id="KW-1133">Transmembrane helix</keyword>
<organism evidence="2 3">
    <name type="scientific">Mytilus galloprovincialis</name>
    <name type="common">Mediterranean mussel</name>
    <dbReference type="NCBI Taxonomy" id="29158"/>
    <lineage>
        <taxon>Eukaryota</taxon>
        <taxon>Metazoa</taxon>
        <taxon>Spiralia</taxon>
        <taxon>Lophotrochozoa</taxon>
        <taxon>Mollusca</taxon>
        <taxon>Bivalvia</taxon>
        <taxon>Autobranchia</taxon>
        <taxon>Pteriomorphia</taxon>
        <taxon>Mytilida</taxon>
        <taxon>Mytiloidea</taxon>
        <taxon>Mytilidae</taxon>
        <taxon>Mytilinae</taxon>
        <taxon>Mytilus</taxon>
    </lineage>
</organism>
<dbReference type="Proteomes" id="UP000596742">
    <property type="component" value="Unassembled WGS sequence"/>
</dbReference>